<dbReference type="Proteomes" id="UP000229315">
    <property type="component" value="Unassembled WGS sequence"/>
</dbReference>
<feature type="transmembrane region" description="Helical" evidence="1">
    <location>
        <begin position="31"/>
        <end position="52"/>
    </location>
</feature>
<dbReference type="EMBL" id="PFBH01000001">
    <property type="protein sequence ID" value="PIR85489.1"/>
    <property type="molecule type" value="Genomic_DNA"/>
</dbReference>
<organism evidence="2 3">
    <name type="scientific">Candidatus Kaiserbacteria bacterium CG10_big_fil_rev_8_21_14_0_10_45_20</name>
    <dbReference type="NCBI Taxonomy" id="1974607"/>
    <lineage>
        <taxon>Bacteria</taxon>
        <taxon>Candidatus Kaiseribacteriota</taxon>
    </lineage>
</organism>
<evidence type="ECO:0000313" key="3">
    <source>
        <dbReference type="Proteomes" id="UP000229315"/>
    </source>
</evidence>
<keyword evidence="1" id="KW-0812">Transmembrane</keyword>
<proteinExistence type="predicted"/>
<keyword evidence="1" id="KW-1133">Transmembrane helix</keyword>
<protein>
    <submittedName>
        <fullName evidence="2">Uncharacterized protein</fullName>
    </submittedName>
</protein>
<gene>
    <name evidence="2" type="ORF">COU15_00130</name>
</gene>
<evidence type="ECO:0000256" key="1">
    <source>
        <dbReference type="SAM" id="Phobius"/>
    </source>
</evidence>
<evidence type="ECO:0000313" key="2">
    <source>
        <dbReference type="EMBL" id="PIR85489.1"/>
    </source>
</evidence>
<sequence length="70" mass="7832">MLAVLFSALYGRKQNIPHPCRKREGGKKRSLAVSVVSAILGIALIGVSGQYIDKNGEREERHNQRDKNEQ</sequence>
<keyword evidence="1" id="KW-0472">Membrane</keyword>
<comment type="caution">
    <text evidence="2">The sequence shown here is derived from an EMBL/GenBank/DDBJ whole genome shotgun (WGS) entry which is preliminary data.</text>
</comment>
<accession>A0A2H0UGF9</accession>
<dbReference type="AlphaFoldDB" id="A0A2H0UGF9"/>
<name>A0A2H0UGF9_9BACT</name>
<reference evidence="3" key="1">
    <citation type="submission" date="2017-09" db="EMBL/GenBank/DDBJ databases">
        <title>Depth-based differentiation of microbial function through sediment-hosted aquifers and enrichment of novel symbionts in the deep terrestrial subsurface.</title>
        <authorList>
            <person name="Probst A.J."/>
            <person name="Ladd B."/>
            <person name="Jarett J.K."/>
            <person name="Geller-Mcgrath D.E."/>
            <person name="Sieber C.M.K."/>
            <person name="Emerson J.B."/>
            <person name="Anantharaman K."/>
            <person name="Thomas B.C."/>
            <person name="Malmstrom R."/>
            <person name="Stieglmeier M."/>
            <person name="Klingl A."/>
            <person name="Woyke T."/>
            <person name="Ryan C.M."/>
            <person name="Banfield J.F."/>
        </authorList>
    </citation>
    <scope>NUCLEOTIDE SEQUENCE [LARGE SCALE GENOMIC DNA]</scope>
</reference>